<dbReference type="InterPro" id="IPR017452">
    <property type="entry name" value="GPCR_Rhodpsn_7TM"/>
</dbReference>
<proteinExistence type="predicted"/>
<dbReference type="SUPFAM" id="SSF81321">
    <property type="entry name" value="Family A G protein-coupled receptor-like"/>
    <property type="match status" value="1"/>
</dbReference>
<dbReference type="GO" id="GO:0016020">
    <property type="term" value="C:membrane"/>
    <property type="evidence" value="ECO:0007669"/>
    <property type="project" value="UniProtKB-SubCell"/>
</dbReference>
<feature type="transmembrane region" description="Helical" evidence="5">
    <location>
        <begin position="40"/>
        <end position="62"/>
    </location>
</feature>
<evidence type="ECO:0000256" key="3">
    <source>
        <dbReference type="ARBA" id="ARBA00022989"/>
    </source>
</evidence>
<feature type="domain" description="G-protein coupled receptors family 1 profile" evidence="6">
    <location>
        <begin position="1"/>
        <end position="233"/>
    </location>
</feature>
<evidence type="ECO:0000259" key="6">
    <source>
        <dbReference type="PROSITE" id="PS50262"/>
    </source>
</evidence>
<feature type="transmembrane region" description="Helical" evidence="5">
    <location>
        <begin position="213"/>
        <end position="233"/>
    </location>
</feature>
<evidence type="ECO:0000256" key="2">
    <source>
        <dbReference type="ARBA" id="ARBA00022692"/>
    </source>
</evidence>
<feature type="transmembrane region" description="Helical" evidence="5">
    <location>
        <begin position="74"/>
        <end position="95"/>
    </location>
</feature>
<feature type="transmembrane region" description="Helical" evidence="5">
    <location>
        <begin position="181"/>
        <end position="201"/>
    </location>
</feature>
<comment type="subcellular location">
    <subcellularLocation>
        <location evidence="1">Membrane</location>
    </subcellularLocation>
</comment>
<sequence length="249" mass="29326">MSLTILCFGIIHTIYFTVRFHYTKVLLSNFSCNLITYLRVMITFQLAFALIMVSIYIFGYVLYHQKAFFKTKKWFILCIVCQWIMGIALATVIISKNDSNCSYPRWVSIYTMIITVVFCSLISLLVNVRLFIYGHFSFHRMLLNTSFNRIEPIQSIVLNLDNRLNNRLRVNQRHVRLLKHMVYMFLIFVIGWGPFSILMIVNSNMEVSTFTYGFFGIWAEISLVCLIISLFIYNNKLRQYLAGKIFHGF</sequence>
<evidence type="ECO:0000256" key="1">
    <source>
        <dbReference type="ARBA" id="ARBA00004370"/>
    </source>
</evidence>
<keyword evidence="4 5" id="KW-0472">Membrane</keyword>
<dbReference type="Gene3D" id="1.20.1070.10">
    <property type="entry name" value="Rhodopsin 7-helix transmembrane proteins"/>
    <property type="match status" value="1"/>
</dbReference>
<comment type="caution">
    <text evidence="7">The sequence shown here is derived from an EMBL/GenBank/DDBJ whole genome shotgun (WGS) entry which is preliminary data.</text>
</comment>
<name>A0A814ZSQ9_9BILA</name>
<protein>
    <recommendedName>
        <fullName evidence="6">G-protein coupled receptors family 1 profile domain-containing protein</fullName>
    </recommendedName>
</protein>
<reference evidence="7" key="1">
    <citation type="submission" date="2021-02" db="EMBL/GenBank/DDBJ databases">
        <authorList>
            <person name="Nowell W R."/>
        </authorList>
    </citation>
    <scope>NUCLEOTIDE SEQUENCE</scope>
</reference>
<organism evidence="7 8">
    <name type="scientific">Adineta steineri</name>
    <dbReference type="NCBI Taxonomy" id="433720"/>
    <lineage>
        <taxon>Eukaryota</taxon>
        <taxon>Metazoa</taxon>
        <taxon>Spiralia</taxon>
        <taxon>Gnathifera</taxon>
        <taxon>Rotifera</taxon>
        <taxon>Eurotatoria</taxon>
        <taxon>Bdelloidea</taxon>
        <taxon>Adinetida</taxon>
        <taxon>Adinetidae</taxon>
        <taxon>Adineta</taxon>
    </lineage>
</organism>
<feature type="transmembrane region" description="Helical" evidence="5">
    <location>
        <begin position="107"/>
        <end position="132"/>
    </location>
</feature>
<evidence type="ECO:0000313" key="7">
    <source>
        <dbReference type="EMBL" id="CAF1247719.1"/>
    </source>
</evidence>
<gene>
    <name evidence="7" type="ORF">IZO911_LOCUS31167</name>
</gene>
<dbReference type="Proteomes" id="UP000663860">
    <property type="component" value="Unassembled WGS sequence"/>
</dbReference>
<dbReference type="AlphaFoldDB" id="A0A814ZSQ9"/>
<dbReference type="PROSITE" id="PS50262">
    <property type="entry name" value="G_PROTEIN_RECEP_F1_2"/>
    <property type="match status" value="1"/>
</dbReference>
<evidence type="ECO:0000256" key="5">
    <source>
        <dbReference type="SAM" id="Phobius"/>
    </source>
</evidence>
<dbReference type="EMBL" id="CAJNOE010000503">
    <property type="protein sequence ID" value="CAF1247719.1"/>
    <property type="molecule type" value="Genomic_DNA"/>
</dbReference>
<evidence type="ECO:0000313" key="8">
    <source>
        <dbReference type="Proteomes" id="UP000663860"/>
    </source>
</evidence>
<evidence type="ECO:0000256" key="4">
    <source>
        <dbReference type="ARBA" id="ARBA00023136"/>
    </source>
</evidence>
<keyword evidence="3 5" id="KW-1133">Transmembrane helix</keyword>
<keyword evidence="2 5" id="KW-0812">Transmembrane</keyword>
<accession>A0A814ZSQ9</accession>